<evidence type="ECO:0000256" key="4">
    <source>
        <dbReference type="ARBA" id="ARBA00022989"/>
    </source>
</evidence>
<dbReference type="OrthoDB" id="40134at2759"/>
<dbReference type="PANTHER" id="PTHR22950:SF479">
    <property type="entry name" value="AMINO ACID TRANSPORTER (EUROFUNG)-RELATED"/>
    <property type="match status" value="1"/>
</dbReference>
<dbReference type="Gene3D" id="1.20.1740.10">
    <property type="entry name" value="Amino acid/polyamine transporter I"/>
    <property type="match status" value="1"/>
</dbReference>
<sequence>MATSMNEKSAAYSSGSRAPAHQTSLTPAQIRAMENVVIPEDDVKDKDIHDIEKRSGGSQTGSDSVHSNNDINFRSMHWFHCALVMMAETVSLGILSLPSVLGSLGLVPGVILILFFSVLTTYTGYVLGQFKQRYPHVDSMADAGMVLFGPIGRDIMGAAAFLFLIFIMASHVLTFSIMINVVFDYPFCTILSMVLGTAICIIFTIPKTLRKMAYYSMASSLSVVTAVIITMVGVSQREFPERHVDMFRTASIVNAFSGVTGICFAFAGHLTFFTFIAEMQKPEDFWKALAALQIGDTALYLTSAIVTYWYVGIDVQSPALKSAGAILGRVAYGVATPTIIISGVINGHVAAKYIYIRWIGEDKLKKRTWESTAWWLLLITLLWIAAWVIAEAIPIFNSLLGLIAALFISFFSFGACALFWFHLNKGEWFSSKKNIFLFCVNCFILVVDAVIMVLGLYSSIMTLKDGAPGKVFSCANNGH</sequence>
<feature type="transmembrane region" description="Helical" evidence="7">
    <location>
        <begin position="330"/>
        <end position="351"/>
    </location>
</feature>
<feature type="domain" description="Amino acid transporter transmembrane" evidence="8">
    <location>
        <begin position="77"/>
        <end position="460"/>
    </location>
</feature>
<feature type="region of interest" description="Disordered" evidence="6">
    <location>
        <begin position="1"/>
        <end position="25"/>
    </location>
</feature>
<evidence type="ECO:0000256" key="3">
    <source>
        <dbReference type="ARBA" id="ARBA00022692"/>
    </source>
</evidence>
<reference evidence="9 10" key="1">
    <citation type="journal article" date="2018" name="Nat. Ecol. Evol.">
        <title>Pezizomycetes genomes reveal the molecular basis of ectomycorrhizal truffle lifestyle.</title>
        <authorList>
            <person name="Murat C."/>
            <person name="Payen T."/>
            <person name="Noel B."/>
            <person name="Kuo A."/>
            <person name="Morin E."/>
            <person name="Chen J."/>
            <person name="Kohler A."/>
            <person name="Krizsan K."/>
            <person name="Balestrini R."/>
            <person name="Da Silva C."/>
            <person name="Montanini B."/>
            <person name="Hainaut M."/>
            <person name="Levati E."/>
            <person name="Barry K.W."/>
            <person name="Belfiori B."/>
            <person name="Cichocki N."/>
            <person name="Clum A."/>
            <person name="Dockter R.B."/>
            <person name="Fauchery L."/>
            <person name="Guy J."/>
            <person name="Iotti M."/>
            <person name="Le Tacon F."/>
            <person name="Lindquist E.A."/>
            <person name="Lipzen A."/>
            <person name="Malagnac F."/>
            <person name="Mello A."/>
            <person name="Molinier V."/>
            <person name="Miyauchi S."/>
            <person name="Poulain J."/>
            <person name="Riccioni C."/>
            <person name="Rubini A."/>
            <person name="Sitrit Y."/>
            <person name="Splivallo R."/>
            <person name="Traeger S."/>
            <person name="Wang M."/>
            <person name="Zifcakova L."/>
            <person name="Wipf D."/>
            <person name="Zambonelli A."/>
            <person name="Paolocci F."/>
            <person name="Nowrousian M."/>
            <person name="Ottonello S."/>
            <person name="Baldrian P."/>
            <person name="Spatafora J.W."/>
            <person name="Henrissat B."/>
            <person name="Nagy L.G."/>
            <person name="Aury J.M."/>
            <person name="Wincker P."/>
            <person name="Grigoriev I.V."/>
            <person name="Bonfante P."/>
            <person name="Martin F.M."/>
        </authorList>
    </citation>
    <scope>NUCLEOTIDE SEQUENCE [LARGE SCALE GENOMIC DNA]</scope>
    <source>
        <strain evidence="9 10">RN42</strain>
    </source>
</reference>
<evidence type="ECO:0000259" key="8">
    <source>
        <dbReference type="Pfam" id="PF01490"/>
    </source>
</evidence>
<keyword evidence="3 7" id="KW-0812">Transmembrane</keyword>
<dbReference type="EMBL" id="ML119645">
    <property type="protein sequence ID" value="RPA88055.1"/>
    <property type="molecule type" value="Genomic_DNA"/>
</dbReference>
<feature type="transmembrane region" description="Helical" evidence="7">
    <location>
        <begin position="399"/>
        <end position="423"/>
    </location>
</feature>
<dbReference type="PANTHER" id="PTHR22950">
    <property type="entry name" value="AMINO ACID TRANSPORTER"/>
    <property type="match status" value="1"/>
</dbReference>
<protein>
    <recommendedName>
        <fullName evidence="8">Amino acid transporter transmembrane domain-containing protein</fullName>
    </recommendedName>
</protein>
<feature type="transmembrane region" description="Helical" evidence="7">
    <location>
        <begin position="155"/>
        <end position="179"/>
    </location>
</feature>
<dbReference type="Proteomes" id="UP000275078">
    <property type="component" value="Unassembled WGS sequence"/>
</dbReference>
<feature type="transmembrane region" description="Helical" evidence="7">
    <location>
        <begin position="372"/>
        <end position="393"/>
    </location>
</feature>
<evidence type="ECO:0000256" key="7">
    <source>
        <dbReference type="SAM" id="Phobius"/>
    </source>
</evidence>
<gene>
    <name evidence="9" type="ORF">BJ508DRAFT_337358</name>
</gene>
<evidence type="ECO:0000256" key="2">
    <source>
        <dbReference type="ARBA" id="ARBA00008066"/>
    </source>
</evidence>
<keyword evidence="5 7" id="KW-0472">Membrane</keyword>
<proteinExistence type="inferred from homology"/>
<feature type="transmembrane region" description="Helical" evidence="7">
    <location>
        <begin position="435"/>
        <end position="457"/>
    </location>
</feature>
<dbReference type="InterPro" id="IPR013057">
    <property type="entry name" value="AA_transpt_TM"/>
</dbReference>
<feature type="transmembrane region" description="Helical" evidence="7">
    <location>
        <begin position="185"/>
        <end position="205"/>
    </location>
</feature>
<evidence type="ECO:0000256" key="6">
    <source>
        <dbReference type="SAM" id="MobiDB-lite"/>
    </source>
</evidence>
<feature type="transmembrane region" description="Helical" evidence="7">
    <location>
        <begin position="212"/>
        <end position="232"/>
    </location>
</feature>
<evidence type="ECO:0000256" key="1">
    <source>
        <dbReference type="ARBA" id="ARBA00004141"/>
    </source>
</evidence>
<keyword evidence="4 7" id="KW-1133">Transmembrane helix</keyword>
<feature type="transmembrane region" description="Helical" evidence="7">
    <location>
        <begin position="252"/>
        <end position="276"/>
    </location>
</feature>
<comment type="subcellular location">
    <subcellularLocation>
        <location evidence="1">Membrane</location>
        <topology evidence="1">Multi-pass membrane protein</topology>
    </subcellularLocation>
</comment>
<feature type="transmembrane region" description="Helical" evidence="7">
    <location>
        <begin position="288"/>
        <end position="310"/>
    </location>
</feature>
<dbReference type="FunFam" id="1.20.1740.10:FF:000039">
    <property type="entry name" value="Neutral amino acid transporter (Eurofung)"/>
    <property type="match status" value="1"/>
</dbReference>
<dbReference type="AlphaFoldDB" id="A0A3N4IQQ7"/>
<comment type="similarity">
    <text evidence="2">Belongs to the amino acid/polyamine transporter 2 family.</text>
</comment>
<evidence type="ECO:0000313" key="9">
    <source>
        <dbReference type="EMBL" id="RPA88055.1"/>
    </source>
</evidence>
<dbReference type="STRING" id="1160509.A0A3N4IQQ7"/>
<name>A0A3N4IQQ7_ASCIM</name>
<keyword evidence="10" id="KW-1185">Reference proteome</keyword>
<feature type="transmembrane region" description="Helical" evidence="7">
    <location>
        <begin position="106"/>
        <end position="127"/>
    </location>
</feature>
<organism evidence="9 10">
    <name type="scientific">Ascobolus immersus RN42</name>
    <dbReference type="NCBI Taxonomy" id="1160509"/>
    <lineage>
        <taxon>Eukaryota</taxon>
        <taxon>Fungi</taxon>
        <taxon>Dikarya</taxon>
        <taxon>Ascomycota</taxon>
        <taxon>Pezizomycotina</taxon>
        <taxon>Pezizomycetes</taxon>
        <taxon>Pezizales</taxon>
        <taxon>Ascobolaceae</taxon>
        <taxon>Ascobolus</taxon>
    </lineage>
</organism>
<feature type="transmembrane region" description="Helical" evidence="7">
    <location>
        <begin position="78"/>
        <end position="100"/>
    </location>
</feature>
<dbReference type="Pfam" id="PF01490">
    <property type="entry name" value="Aa_trans"/>
    <property type="match status" value="1"/>
</dbReference>
<accession>A0A3N4IQQ7</accession>
<evidence type="ECO:0000256" key="5">
    <source>
        <dbReference type="ARBA" id="ARBA00023136"/>
    </source>
</evidence>
<dbReference type="GO" id="GO:0015179">
    <property type="term" value="F:L-amino acid transmembrane transporter activity"/>
    <property type="evidence" value="ECO:0007669"/>
    <property type="project" value="TreeGrafter"/>
</dbReference>
<evidence type="ECO:0000313" key="10">
    <source>
        <dbReference type="Proteomes" id="UP000275078"/>
    </source>
</evidence>
<dbReference type="GO" id="GO:0016020">
    <property type="term" value="C:membrane"/>
    <property type="evidence" value="ECO:0007669"/>
    <property type="project" value="UniProtKB-SubCell"/>
</dbReference>